<keyword evidence="2" id="KW-1185">Reference proteome</keyword>
<protein>
    <recommendedName>
        <fullName evidence="3">Transposase</fullName>
    </recommendedName>
</protein>
<evidence type="ECO:0000313" key="1">
    <source>
        <dbReference type="EMBL" id="UTI62285.1"/>
    </source>
</evidence>
<dbReference type="RefSeq" id="WP_254569023.1">
    <property type="nucleotide sequence ID" value="NZ_CP098502.1"/>
</dbReference>
<name>A0ABY5DKN5_9ACTN</name>
<proteinExistence type="predicted"/>
<gene>
    <name evidence="1" type="ORF">NBH00_13015</name>
</gene>
<evidence type="ECO:0008006" key="3">
    <source>
        <dbReference type="Google" id="ProtNLM"/>
    </source>
</evidence>
<reference evidence="1 2" key="1">
    <citation type="submission" date="2022-06" db="EMBL/GenBank/DDBJ databases">
        <title>Paraconexibacter antarcticus.</title>
        <authorList>
            <person name="Kim C.S."/>
        </authorList>
    </citation>
    <scope>NUCLEOTIDE SEQUENCE [LARGE SCALE GENOMIC DNA]</scope>
    <source>
        <strain evidence="1 2">02-257</strain>
    </source>
</reference>
<dbReference type="Proteomes" id="UP001056035">
    <property type="component" value="Chromosome"/>
</dbReference>
<dbReference type="EMBL" id="CP098502">
    <property type="protein sequence ID" value="UTI62285.1"/>
    <property type="molecule type" value="Genomic_DNA"/>
</dbReference>
<sequence>MEQVGVLAAERRTCAAGHASGTDLPGCVKVYVPDMAGRWRILFCVARLADGRLGLEYLAAGIAHQPRESRRRDVYELAHYRLHGQWPVRRG</sequence>
<evidence type="ECO:0000313" key="2">
    <source>
        <dbReference type="Proteomes" id="UP001056035"/>
    </source>
</evidence>
<organism evidence="1 2">
    <name type="scientific">Paraconexibacter antarcticus</name>
    <dbReference type="NCBI Taxonomy" id="2949664"/>
    <lineage>
        <taxon>Bacteria</taxon>
        <taxon>Bacillati</taxon>
        <taxon>Actinomycetota</taxon>
        <taxon>Thermoleophilia</taxon>
        <taxon>Solirubrobacterales</taxon>
        <taxon>Paraconexibacteraceae</taxon>
        <taxon>Paraconexibacter</taxon>
    </lineage>
</organism>
<accession>A0ABY5DKN5</accession>